<dbReference type="GO" id="GO:1905515">
    <property type="term" value="P:non-motile cilium assembly"/>
    <property type="evidence" value="ECO:0007669"/>
    <property type="project" value="TreeGrafter"/>
</dbReference>
<keyword evidence="2" id="KW-0963">Cytoplasm</keyword>
<dbReference type="InterPro" id="IPR001680">
    <property type="entry name" value="WD40_rpt"/>
</dbReference>
<evidence type="ECO:0000256" key="7">
    <source>
        <dbReference type="ARBA" id="ARBA00023212"/>
    </source>
</evidence>
<dbReference type="InterPro" id="IPR015943">
    <property type="entry name" value="WD40/YVTN_repeat-like_dom_sf"/>
</dbReference>
<evidence type="ECO:0000313" key="14">
    <source>
        <dbReference type="Proteomes" id="UP000887540"/>
    </source>
</evidence>
<feature type="domain" description="IFT121-like TPR repeats" evidence="13">
    <location>
        <begin position="1045"/>
        <end position="1144"/>
    </location>
</feature>
<evidence type="ECO:0000259" key="10">
    <source>
        <dbReference type="Pfam" id="PF23387"/>
    </source>
</evidence>
<dbReference type="PANTHER" id="PTHR12764:SF5">
    <property type="entry name" value="LD29485P"/>
    <property type="match status" value="1"/>
</dbReference>
<name>A0A914BXJ2_9BILA</name>
<dbReference type="Pfam" id="PF25768">
    <property type="entry name" value="TPR_IFT121"/>
    <property type="match status" value="1"/>
</dbReference>
<keyword evidence="14" id="KW-1185">Reference proteome</keyword>
<dbReference type="Gene3D" id="1.25.40.470">
    <property type="match status" value="1"/>
</dbReference>
<keyword evidence="6" id="KW-0969">Cilium</keyword>
<evidence type="ECO:0000259" key="11">
    <source>
        <dbReference type="Pfam" id="PF23390"/>
    </source>
</evidence>
<organism evidence="14 15">
    <name type="scientific">Acrobeloides nanus</name>
    <dbReference type="NCBI Taxonomy" id="290746"/>
    <lineage>
        <taxon>Eukaryota</taxon>
        <taxon>Metazoa</taxon>
        <taxon>Ecdysozoa</taxon>
        <taxon>Nematoda</taxon>
        <taxon>Chromadorea</taxon>
        <taxon>Rhabditida</taxon>
        <taxon>Tylenchina</taxon>
        <taxon>Cephalobomorpha</taxon>
        <taxon>Cephaloboidea</taxon>
        <taxon>Cephalobidae</taxon>
        <taxon>Acrobeloides</taxon>
    </lineage>
</organism>
<keyword evidence="8" id="KW-0966">Cell projection</keyword>
<dbReference type="PANTHER" id="PTHR12764">
    <property type="entry name" value="WD REPEAT DOMAIN-RELATED"/>
    <property type="match status" value="1"/>
</dbReference>
<dbReference type="InterPro" id="IPR011990">
    <property type="entry name" value="TPR-like_helical_dom_sf"/>
</dbReference>
<dbReference type="Pfam" id="PF23145">
    <property type="entry name" value="Zf_2nd_IFT121"/>
    <property type="match status" value="1"/>
</dbReference>
<dbReference type="SUPFAM" id="SSF48452">
    <property type="entry name" value="TPR-like"/>
    <property type="match status" value="1"/>
</dbReference>
<dbReference type="InterPro" id="IPR036322">
    <property type="entry name" value="WD40_repeat_dom_sf"/>
</dbReference>
<feature type="domain" description="IFT121/TULP4 N-terminal" evidence="12">
    <location>
        <begin position="265"/>
        <end position="378"/>
    </location>
</feature>
<dbReference type="GO" id="GO:0097730">
    <property type="term" value="C:non-motile cilium"/>
    <property type="evidence" value="ECO:0007669"/>
    <property type="project" value="TreeGrafter"/>
</dbReference>
<dbReference type="InterPro" id="IPR056159">
    <property type="entry name" value="Beta-prop_IFT121_TULP_N"/>
</dbReference>
<keyword evidence="7" id="KW-0206">Cytoskeleton</keyword>
<dbReference type="InterPro" id="IPR056158">
    <property type="entry name" value="Beta-prop_IFT121_2nd"/>
</dbReference>
<evidence type="ECO:0000259" key="13">
    <source>
        <dbReference type="Pfam" id="PF25768"/>
    </source>
</evidence>
<dbReference type="GO" id="GO:0030991">
    <property type="term" value="C:intraciliary transport particle A"/>
    <property type="evidence" value="ECO:0007669"/>
    <property type="project" value="TreeGrafter"/>
</dbReference>
<keyword evidence="4" id="KW-0677">Repeat</keyword>
<dbReference type="Proteomes" id="UP000887540">
    <property type="component" value="Unplaced"/>
</dbReference>
<dbReference type="InterPro" id="IPR039857">
    <property type="entry name" value="Ift122/121"/>
</dbReference>
<comment type="subcellular location">
    <subcellularLocation>
        <location evidence="1">Cytoplasm</location>
        <location evidence="1">Cytoskeleton</location>
        <location evidence="1">Cilium basal body</location>
    </subcellularLocation>
</comment>
<dbReference type="InterPro" id="IPR056157">
    <property type="entry name" value="TPR_IFT80_172_dom"/>
</dbReference>
<dbReference type="InterPro" id="IPR011044">
    <property type="entry name" value="Quino_amine_DH_bsu"/>
</dbReference>
<evidence type="ECO:0000313" key="15">
    <source>
        <dbReference type="WBParaSite" id="ACRNAN_Path_123.g434.t1"/>
    </source>
</evidence>
<dbReference type="GO" id="GO:0035721">
    <property type="term" value="P:intraciliary retrograde transport"/>
    <property type="evidence" value="ECO:0007669"/>
    <property type="project" value="TreeGrafter"/>
</dbReference>
<keyword evidence="3" id="KW-0853">WD repeat</keyword>
<evidence type="ECO:0000256" key="4">
    <source>
        <dbReference type="ARBA" id="ARBA00022737"/>
    </source>
</evidence>
<dbReference type="InterPro" id="IPR057361">
    <property type="entry name" value="TPR_WDR35"/>
</dbReference>
<dbReference type="Gene3D" id="2.130.10.10">
    <property type="entry name" value="YVTN repeat-like/Quinoprotein amine dehydrogenase"/>
    <property type="match status" value="1"/>
</dbReference>
<dbReference type="Pfam" id="PF23390">
    <property type="entry name" value="Beta-prop_WDR35_2nd"/>
    <property type="match status" value="1"/>
</dbReference>
<dbReference type="InterPro" id="IPR057979">
    <property type="entry name" value="TPR_IFT121"/>
</dbReference>
<dbReference type="WBParaSite" id="ACRNAN_Path_123.g434.t1">
    <property type="protein sequence ID" value="ACRNAN_Path_123.g434.t1"/>
    <property type="gene ID" value="ACRNAN_Path_123.g434"/>
</dbReference>
<feature type="domain" description="IFT121 second beta-propeller" evidence="11">
    <location>
        <begin position="383"/>
        <end position="687"/>
    </location>
</feature>
<feature type="domain" description="IFT121/TULP4 N-terminal" evidence="12">
    <location>
        <begin position="5"/>
        <end position="224"/>
    </location>
</feature>
<evidence type="ECO:0000259" key="9">
    <source>
        <dbReference type="Pfam" id="PF23145"/>
    </source>
</evidence>
<feature type="domain" description="IFT121-like zinc finger" evidence="9">
    <location>
        <begin position="1176"/>
        <end position="1217"/>
    </location>
</feature>
<dbReference type="SUPFAM" id="SSF50969">
    <property type="entry name" value="YVTN repeat-like/Quinoprotein amine dehydrogenase"/>
    <property type="match status" value="1"/>
</dbReference>
<dbReference type="InterPro" id="IPR056170">
    <property type="entry name" value="Znf_IFT121-like"/>
</dbReference>
<evidence type="ECO:0000256" key="3">
    <source>
        <dbReference type="ARBA" id="ARBA00022574"/>
    </source>
</evidence>
<dbReference type="GO" id="GO:0061512">
    <property type="term" value="P:protein localization to cilium"/>
    <property type="evidence" value="ECO:0007669"/>
    <property type="project" value="TreeGrafter"/>
</dbReference>
<evidence type="ECO:0000259" key="12">
    <source>
        <dbReference type="Pfam" id="PF24797"/>
    </source>
</evidence>
<evidence type="ECO:0000256" key="6">
    <source>
        <dbReference type="ARBA" id="ARBA00023069"/>
    </source>
</evidence>
<evidence type="ECO:0000256" key="2">
    <source>
        <dbReference type="ARBA" id="ARBA00022490"/>
    </source>
</evidence>
<keyword evidence="5" id="KW-0970">Cilium biogenesis/degradation</keyword>
<dbReference type="SUPFAM" id="SSF50978">
    <property type="entry name" value="WD40 repeat-like"/>
    <property type="match status" value="1"/>
</dbReference>
<accession>A0A914BXJ2</accession>
<dbReference type="Pfam" id="PF23387">
    <property type="entry name" value="TPR_IFT80_172"/>
    <property type="match status" value="1"/>
</dbReference>
<feature type="domain" description="IFT80/172/WDR35 TPR" evidence="10">
    <location>
        <begin position="718"/>
        <end position="849"/>
    </location>
</feature>
<sequence length="1218" mass="138765">MPPKLFVYLSKKLSVPNCKEILCVSWNYNKGYIAAGGSDGQLRVFRLPPESEKNPKSPFHSNQSLEGHGATTRVNVVCWNEVYQKLTSSDDSGLIIVWMSHNDSWYEEMINNRNKSSVVQLQWSHDGTKIAIAYEDGQVIVGSVDGNRLWSKEIGSHLAAVTWSTDSSLLLFGLTDGEVHAYDLGGNFVLKVPMICIDSVELEAALSKDLKKDVIVSMEWFVPAFPCRDSDTRTIVDGAGGPGTLLPRVINSDTFASETYVFRGRVPEDRPRFLVAYQHGIIQLMRNESDTSPVICRLPSTVIILCRWAPDGTVFAVGGYQNDLPEDERNVMHIISAYGVKLQTMKLPPKNFTGFSWQGNGLRIAIVIDNNLYLAYIKPGYKWTYCNQTVVYSYERVDAYEDVMVFYETKMDEVYTRQIRELCAVTAFEDYCVIVSRVDEVGGAYIMQLCNSIGTPVDSKSLNITPLYVAMNATVVIAASQDSFVVWHYTVPRKTALDAYKQPPKQQNDTVHHIDQLKDPKLSDLRKANRPVDYIKSICAGTNFFLISRESGALHRYGLPDAQLQYRYQLGYAAEMMALNCNNQRLAVVTTHNTFRFFDIRENSASVVSNFERRDVWDMKWDTEKEDTIAIMEKSRMIVIQGVEPEEPVPNNGYICCFKDLTVRTVQIHDMVKDPENPDKSFVTDIEVKTLRNAKELLEGMKISEANAFIEKNSHPKLWSLLAKVALNRLDLKTAEHAFVKLKDYAGIRLLKRLEQIQSDPLRKAEVCIFLGDLDAAERIYFENDRRDLAIDMRKKMHDWFRILQILQTSSGAGDDLLMQQAWKHVGDYFMERQKWQTAAKHYEHGQNYSELATCYLMMDDYARLDTLAQHLPDGHEVLKKLGEMFANAGLCEQALDCYIRCELVTEALDVCIRLNQWDKAVELSKKYHLQDVQGLLSKYAEHLTGSNEKTLAAVQLYRKAAKFLQAARIVFEIAKDERIKQAPPLRLKKLYVIGALLVEQYHEQNKAQIAKNKGSNNVSNATIALQGILSEDNTLSMEESKMIDTAWRGAEAFHFLMLAHKQLYQGQYDLAMKTCLTVVEYEDLLDPMEIFSLLALASCVARQFSVCSKAFMKVESMPTLTEDEKELYSKLSLQIFLRYPPKDTRLGKVECTNCDAMIPDYSLVCPNPSCDTRFPVCIASGRPLYDYQFWLCPSCKHRAYEQEIQSYKFCPLCHYEI</sequence>
<dbReference type="InterPro" id="IPR017233">
    <property type="entry name" value="WDR35"/>
</dbReference>
<evidence type="ECO:0000256" key="8">
    <source>
        <dbReference type="ARBA" id="ARBA00023273"/>
    </source>
</evidence>
<dbReference type="Pfam" id="PF24797">
    <property type="entry name" value="Beta-prop_WDR35_TULP_N"/>
    <property type="match status" value="2"/>
</dbReference>
<dbReference type="Pfam" id="PF25170">
    <property type="entry name" value="TPR_WDR35"/>
    <property type="match status" value="1"/>
</dbReference>
<proteinExistence type="predicted"/>
<dbReference type="PIRSF" id="PIRSF037536">
    <property type="entry name" value="WD_repeat_p35"/>
    <property type="match status" value="1"/>
</dbReference>
<dbReference type="FunFam" id="1.25.40.470:FF:000004">
    <property type="entry name" value="WD repeat-containing protein 35"/>
    <property type="match status" value="1"/>
</dbReference>
<dbReference type="SMART" id="SM00320">
    <property type="entry name" value="WD40"/>
    <property type="match status" value="4"/>
</dbReference>
<evidence type="ECO:0000256" key="1">
    <source>
        <dbReference type="ARBA" id="ARBA00004120"/>
    </source>
</evidence>
<reference evidence="15" key="1">
    <citation type="submission" date="2022-11" db="UniProtKB">
        <authorList>
            <consortium name="WormBaseParasite"/>
        </authorList>
    </citation>
    <scope>IDENTIFICATION</scope>
</reference>
<dbReference type="AlphaFoldDB" id="A0A914BXJ2"/>
<evidence type="ECO:0000256" key="5">
    <source>
        <dbReference type="ARBA" id="ARBA00022794"/>
    </source>
</evidence>
<protein>
    <submittedName>
        <fullName evidence="15">Anaphase-promoting complex subunit 4-like WD40 domain-containing protein</fullName>
    </submittedName>
</protein>